<feature type="transmembrane region" description="Helical" evidence="1">
    <location>
        <begin position="12"/>
        <end position="31"/>
    </location>
</feature>
<dbReference type="AlphaFoldDB" id="L8JWE8"/>
<sequence>MKVETLKLQGQTFRLFGQYVSIFFLGIISFFRQEKAFSASL</sequence>
<keyword evidence="1" id="KW-0472">Membrane</keyword>
<dbReference type="STRING" id="1237149.C900_01306"/>
<keyword evidence="1" id="KW-0812">Transmembrane</keyword>
<protein>
    <submittedName>
        <fullName evidence="2">Uncharacterized protein</fullName>
    </submittedName>
</protein>
<accession>L8JWE8</accession>
<dbReference type="EMBL" id="AMZN01000019">
    <property type="protein sequence ID" value="ELR72528.1"/>
    <property type="molecule type" value="Genomic_DNA"/>
</dbReference>
<organism evidence="2 3">
    <name type="scientific">Fulvivirga imtechensis AK7</name>
    <dbReference type="NCBI Taxonomy" id="1237149"/>
    <lineage>
        <taxon>Bacteria</taxon>
        <taxon>Pseudomonadati</taxon>
        <taxon>Bacteroidota</taxon>
        <taxon>Cytophagia</taxon>
        <taxon>Cytophagales</taxon>
        <taxon>Fulvivirgaceae</taxon>
        <taxon>Fulvivirga</taxon>
    </lineage>
</organism>
<evidence type="ECO:0000256" key="1">
    <source>
        <dbReference type="SAM" id="Phobius"/>
    </source>
</evidence>
<dbReference type="Proteomes" id="UP000011135">
    <property type="component" value="Unassembled WGS sequence"/>
</dbReference>
<evidence type="ECO:0000313" key="2">
    <source>
        <dbReference type="EMBL" id="ELR72528.1"/>
    </source>
</evidence>
<comment type="caution">
    <text evidence="2">The sequence shown here is derived from an EMBL/GenBank/DDBJ whole genome shotgun (WGS) entry which is preliminary data.</text>
</comment>
<keyword evidence="1" id="KW-1133">Transmembrane helix</keyword>
<evidence type="ECO:0000313" key="3">
    <source>
        <dbReference type="Proteomes" id="UP000011135"/>
    </source>
</evidence>
<name>L8JWE8_9BACT</name>
<gene>
    <name evidence="2" type="ORF">C900_01306</name>
</gene>
<reference evidence="2 3" key="1">
    <citation type="submission" date="2012-12" db="EMBL/GenBank/DDBJ databases">
        <title>Genome assembly of Fulvivirga imtechensis AK7.</title>
        <authorList>
            <person name="Nupur N."/>
            <person name="Khatri I."/>
            <person name="Kumar R."/>
            <person name="Subramanian S."/>
            <person name="Pinnaka A."/>
        </authorList>
    </citation>
    <scope>NUCLEOTIDE SEQUENCE [LARGE SCALE GENOMIC DNA]</scope>
    <source>
        <strain evidence="2 3">AK7</strain>
    </source>
</reference>
<proteinExistence type="predicted"/>
<keyword evidence="3" id="KW-1185">Reference proteome</keyword>